<comment type="caution">
    <text evidence="2">The sequence shown here is derived from an EMBL/GenBank/DDBJ whole genome shotgun (WGS) entry which is preliminary data.</text>
</comment>
<dbReference type="AlphaFoldDB" id="A0A5D3E7G0"/>
<sequence>MTNPGSFMIPCSIGRMDLGHALCDVGASINLMPLKIFKKLEIEEELTMRFSNEEVKSNVVNVMKFYSYTENCNAIESLGWDYCEEEVYVELFSLEEFFKEDDVNYILEEVNVVSGARKFEP</sequence>
<dbReference type="PANTHER" id="PTHR33067">
    <property type="entry name" value="RNA-DIRECTED DNA POLYMERASE-RELATED"/>
    <property type="match status" value="1"/>
</dbReference>
<name>A0A5D3E7G0_CUCMM</name>
<dbReference type="InterPro" id="IPR021109">
    <property type="entry name" value="Peptidase_aspartic_dom_sf"/>
</dbReference>
<evidence type="ECO:0000313" key="2">
    <source>
        <dbReference type="EMBL" id="TYK31626.1"/>
    </source>
</evidence>
<dbReference type="PANTHER" id="PTHR33067:SF39">
    <property type="entry name" value="TRANSCRIPTION FACTOR INTERACTOR AND REGULATOR CCHC(ZN) FAMILY"/>
    <property type="match status" value="1"/>
</dbReference>
<gene>
    <name evidence="2" type="ORF">E5676_scaffold340G00160</name>
    <name evidence="1" type="ORF">E6C27_scaffold219G002180</name>
</gene>
<protein>
    <submittedName>
        <fullName evidence="2">Uncharacterized protein</fullName>
    </submittedName>
</protein>
<dbReference type="Proteomes" id="UP000321393">
    <property type="component" value="Unassembled WGS sequence"/>
</dbReference>
<evidence type="ECO:0000313" key="1">
    <source>
        <dbReference type="EMBL" id="KAA0032353.1"/>
    </source>
</evidence>
<dbReference type="EMBL" id="SSTE01021801">
    <property type="protein sequence ID" value="KAA0032353.1"/>
    <property type="molecule type" value="Genomic_DNA"/>
</dbReference>
<evidence type="ECO:0000313" key="4">
    <source>
        <dbReference type="Proteomes" id="UP000321947"/>
    </source>
</evidence>
<organism evidence="2 4">
    <name type="scientific">Cucumis melo var. makuwa</name>
    <name type="common">Oriental melon</name>
    <dbReference type="NCBI Taxonomy" id="1194695"/>
    <lineage>
        <taxon>Eukaryota</taxon>
        <taxon>Viridiplantae</taxon>
        <taxon>Streptophyta</taxon>
        <taxon>Embryophyta</taxon>
        <taxon>Tracheophyta</taxon>
        <taxon>Spermatophyta</taxon>
        <taxon>Magnoliopsida</taxon>
        <taxon>eudicotyledons</taxon>
        <taxon>Gunneridae</taxon>
        <taxon>Pentapetalae</taxon>
        <taxon>rosids</taxon>
        <taxon>fabids</taxon>
        <taxon>Cucurbitales</taxon>
        <taxon>Cucurbitaceae</taxon>
        <taxon>Benincaseae</taxon>
        <taxon>Cucumis</taxon>
    </lineage>
</organism>
<dbReference type="Proteomes" id="UP000321947">
    <property type="component" value="Unassembled WGS sequence"/>
</dbReference>
<proteinExistence type="predicted"/>
<reference evidence="3 4" key="1">
    <citation type="submission" date="2019-08" db="EMBL/GenBank/DDBJ databases">
        <title>Draft genome sequences of two oriental melons (Cucumis melo L. var makuwa).</title>
        <authorList>
            <person name="Kwon S.-Y."/>
        </authorList>
    </citation>
    <scope>NUCLEOTIDE SEQUENCE [LARGE SCALE GENOMIC DNA]</scope>
    <source>
        <strain evidence="4">cv. Chang Bougi</strain>
        <strain evidence="3">cv. SW 3</strain>
        <tissue evidence="2">Leaf</tissue>
    </source>
</reference>
<evidence type="ECO:0000313" key="3">
    <source>
        <dbReference type="Proteomes" id="UP000321393"/>
    </source>
</evidence>
<dbReference type="Gene3D" id="2.40.70.10">
    <property type="entry name" value="Acid Proteases"/>
    <property type="match status" value="1"/>
</dbReference>
<dbReference type="EMBL" id="SSTD01000030">
    <property type="protein sequence ID" value="TYK31626.1"/>
    <property type="molecule type" value="Genomic_DNA"/>
</dbReference>
<dbReference type="OrthoDB" id="1748955at2759"/>
<accession>A0A5D3E7G0</accession>